<dbReference type="Gene3D" id="2.70.70.10">
    <property type="entry name" value="Glucose Permease (Domain IIA)"/>
    <property type="match status" value="1"/>
</dbReference>
<dbReference type="SUPFAM" id="SSF51261">
    <property type="entry name" value="Duplicated hybrid motif"/>
    <property type="match status" value="1"/>
</dbReference>
<dbReference type="SUPFAM" id="SSF47090">
    <property type="entry name" value="PGBD-like"/>
    <property type="match status" value="1"/>
</dbReference>
<dbReference type="SUPFAM" id="SSF55846">
    <property type="entry name" value="N-acetylmuramoyl-L-alanine amidase-like"/>
    <property type="match status" value="1"/>
</dbReference>
<keyword evidence="5" id="KW-1185">Reference proteome</keyword>
<dbReference type="Pfam" id="PF01510">
    <property type="entry name" value="Amidase_2"/>
    <property type="match status" value="1"/>
</dbReference>
<dbReference type="GO" id="GO:0001897">
    <property type="term" value="P:symbiont-mediated cytolysis of host cell"/>
    <property type="evidence" value="ECO:0007669"/>
    <property type="project" value="UniProtKB-ARBA"/>
</dbReference>
<dbReference type="SMART" id="SM00644">
    <property type="entry name" value="Ami_2"/>
    <property type="match status" value="1"/>
</dbReference>
<evidence type="ECO:0000256" key="2">
    <source>
        <dbReference type="ARBA" id="ARBA00022638"/>
    </source>
</evidence>
<dbReference type="InterPro" id="IPR036365">
    <property type="entry name" value="PGBD-like_sf"/>
</dbReference>
<dbReference type="Pfam" id="PF01551">
    <property type="entry name" value="Peptidase_M23"/>
    <property type="match status" value="1"/>
</dbReference>
<dbReference type="EMBL" id="MH779514">
    <property type="protein sequence ID" value="AYD84612.1"/>
    <property type="molecule type" value="Genomic_DNA"/>
</dbReference>
<dbReference type="InterPro" id="IPR036505">
    <property type="entry name" value="Amidase/PGRP_sf"/>
</dbReference>
<name>A0A386KGY7_9CAUD</name>
<dbReference type="Proteomes" id="UP000271313">
    <property type="component" value="Segment"/>
</dbReference>
<keyword evidence="1" id="KW-0929">Antimicrobial</keyword>
<gene>
    <name evidence="4" type="primary">27</name>
    <name evidence="4" type="ORF">SEA_PAITO_27</name>
</gene>
<dbReference type="KEGG" id="vg:63925729"/>
<sequence length="453" mass="48922">MDDRSMADRFFPMRDGTYTLSSGFGARWGTQHRGLDFAAKDGTPIYAAQAGTVAYIGPAQGFGQWIVIDHPAEAGAGTTVYGHMWNAFATGLKAGDRVQAGQLIAYVGSNGQSTGPHLHFEVHPTVWRQGSQIDPAPWLRGALNPGNQTEVWPVIHSGRMTWLYDVLRAELGTDRVRALPGWETRGHGDFKDCRGVMLHHTGNSRESADSIARGRPDLAGPLSQLHIAPDGMVTVVAAGVAWHAGAGSLPWVQANMGNWYLLGFECAWPDIAPNGSYNERQRWPDAQVIAMRDASAACLGHLRYRQDRLTMHKTYAGRAQGKWDPGNMDLGWMQGEVGKDLDGYVFPGERPEGAALPPSTPLPVIKPVITPPGAWADVLLFRGNPNQSAAQVAELQRRLRDAYSRTHGRGLAVDGDFGPATEAAVRSFQNAAGLDVDGIVGPLTAAALELRIV</sequence>
<dbReference type="InterPro" id="IPR016047">
    <property type="entry name" value="M23ase_b-sheet_dom"/>
</dbReference>
<dbReference type="GO" id="GO:0004222">
    <property type="term" value="F:metalloendopeptidase activity"/>
    <property type="evidence" value="ECO:0007669"/>
    <property type="project" value="TreeGrafter"/>
</dbReference>
<dbReference type="GO" id="GO:0009253">
    <property type="term" value="P:peptidoglycan catabolic process"/>
    <property type="evidence" value="ECO:0007669"/>
    <property type="project" value="InterPro"/>
</dbReference>
<dbReference type="Gene3D" id="3.40.80.10">
    <property type="entry name" value="Peptidoglycan recognition protein-like"/>
    <property type="match status" value="1"/>
</dbReference>
<dbReference type="GO" id="GO:0008745">
    <property type="term" value="F:N-acetylmuramoyl-L-alanine amidase activity"/>
    <property type="evidence" value="ECO:0007669"/>
    <property type="project" value="InterPro"/>
</dbReference>
<dbReference type="PANTHER" id="PTHR21666">
    <property type="entry name" value="PEPTIDASE-RELATED"/>
    <property type="match status" value="1"/>
</dbReference>
<proteinExistence type="predicted"/>
<dbReference type="InterPro" id="IPR050570">
    <property type="entry name" value="Cell_wall_metabolism_enzyme"/>
</dbReference>
<dbReference type="InterPro" id="IPR011055">
    <property type="entry name" value="Dup_hybrid_motif"/>
</dbReference>
<evidence type="ECO:0000313" key="4">
    <source>
        <dbReference type="EMBL" id="AYD84612.1"/>
    </source>
</evidence>
<evidence type="ECO:0000313" key="5">
    <source>
        <dbReference type="Proteomes" id="UP000271313"/>
    </source>
</evidence>
<dbReference type="Pfam" id="PF01471">
    <property type="entry name" value="PG_binding_1"/>
    <property type="match status" value="1"/>
</dbReference>
<evidence type="ECO:0000256" key="1">
    <source>
        <dbReference type="ARBA" id="ARBA00022529"/>
    </source>
</evidence>
<dbReference type="Gene3D" id="1.10.101.10">
    <property type="entry name" value="PGBD-like superfamily/PGBD"/>
    <property type="match status" value="1"/>
</dbReference>
<organism evidence="4 5">
    <name type="scientific">Mycobacterium phage Paito</name>
    <dbReference type="NCBI Taxonomy" id="2315544"/>
    <lineage>
        <taxon>Viruses</taxon>
        <taxon>Duplodnaviria</taxon>
        <taxon>Heunggongvirae</taxon>
        <taxon>Uroviricota</taxon>
        <taxon>Caudoviricetes</taxon>
        <taxon>Gclasvirinae</taxon>
        <taxon>Liefievirus</taxon>
        <taxon>Liefievirus paito</taxon>
    </lineage>
</organism>
<reference evidence="4 5" key="1">
    <citation type="submission" date="2018-08" db="EMBL/GenBank/DDBJ databases">
        <authorList>
            <person name="Quesada-Gordillo A."/>
            <person name="Cotto-Pereira A.M."/>
            <person name="Cruz-Lopez C.D."/>
            <person name="Cruz-Ortiz M.A."/>
            <person name="Cruz-Ortiz J.C."/>
            <person name="Davila-Benitez J."/>
            <person name="Deleon-Ruiz I.N."/>
            <person name="Delgado-Rivera C.M."/>
            <person name="Desarden-Rivera Y.C."/>
            <person name="Diaz-Mejia R.M."/>
            <person name="Diaz-Ramos D."/>
            <person name="Estrada-Lozada M."/>
            <person name="Estrada-Mojica S."/>
            <person name="Etienne-Gonzalez P."/>
            <person name="Figueroa-Gomez L."/>
            <person name="Flores-Roque G."/>
            <person name="Gomez-Rosado J.O."/>
            <person name="Gonzalez-Garcia E.M."/>
            <person name="Gonzalez-Leon M.A."/>
            <person name="Gonzalez-Rodriguez J."/>
            <person name="Gonzalez-Santos L.I."/>
            <person name="Goveo-Rivera I.A."/>
            <person name="Gutierrez-Silva J.C."/>
            <person name="Issa-Mahmud S."/>
            <person name="Lopez-Llera J.N."/>
            <person name="Marrero-Visalden G."/>
            <person name="Muyet-Blasini E."/>
            <person name="Ortiz-Torres X.D."/>
            <person name="Palacios-Vallejo J.G."/>
            <person name="Pichardo-Gonzalez P.A."/>
            <person name="Pou-Acosta P.M."/>
            <person name="Rodriguez-Colon F."/>
            <person name="Roig-Laboy C.J."/>
            <person name="Santiago-Mendez J."/>
            <person name="Velez-Velazquez R.M."/>
            <person name="Fernandez-Martinez M."/>
            <person name="Rubin M."/>
            <person name="Vazquez E."/>
            <person name="Garlena R.A."/>
            <person name="Russell D.A."/>
            <person name="Pope W.H."/>
            <person name="Jacobs-Sera D."/>
            <person name="Hatfull G.F."/>
        </authorList>
    </citation>
    <scope>NUCLEOTIDE SEQUENCE [LARGE SCALE GENOMIC DNA]</scope>
</reference>
<dbReference type="GeneID" id="63925729"/>
<protein>
    <submittedName>
        <fullName evidence="4">Lysin A</fullName>
    </submittedName>
</protein>
<keyword evidence="2" id="KW-0081">Bacteriolytic enzyme</keyword>
<dbReference type="InterPro" id="IPR036366">
    <property type="entry name" value="PGBDSf"/>
</dbReference>
<dbReference type="PANTHER" id="PTHR21666:SF270">
    <property type="entry name" value="MUREIN HYDROLASE ACTIVATOR ENVC"/>
    <property type="match status" value="1"/>
</dbReference>
<dbReference type="GO" id="GO:0042742">
    <property type="term" value="P:defense response to bacterium"/>
    <property type="evidence" value="ECO:0007669"/>
    <property type="project" value="UniProtKB-KW"/>
</dbReference>
<dbReference type="InterPro" id="IPR002502">
    <property type="entry name" value="Amidase_domain"/>
</dbReference>
<feature type="domain" description="N-acetylmuramoyl-L-alanine amidase" evidence="3">
    <location>
        <begin position="181"/>
        <end position="326"/>
    </location>
</feature>
<dbReference type="RefSeq" id="YP_010051244.1">
    <property type="nucleotide sequence ID" value="NC_054439.1"/>
</dbReference>
<evidence type="ECO:0000259" key="3">
    <source>
        <dbReference type="SMART" id="SM00644"/>
    </source>
</evidence>
<dbReference type="CDD" id="cd12797">
    <property type="entry name" value="M23_peptidase"/>
    <property type="match status" value="1"/>
</dbReference>
<accession>A0A386KGY7</accession>
<dbReference type="InterPro" id="IPR002477">
    <property type="entry name" value="Peptidoglycan-bd-like"/>
</dbReference>